<dbReference type="EMBL" id="MTYJ01000111">
    <property type="protein sequence ID" value="OQV14056.1"/>
    <property type="molecule type" value="Genomic_DNA"/>
</dbReference>
<dbReference type="OrthoDB" id="29851at2759"/>
<dbReference type="Gene3D" id="3.30.420.40">
    <property type="match status" value="1"/>
</dbReference>
<dbReference type="Proteomes" id="UP000192578">
    <property type="component" value="Unassembled WGS sequence"/>
</dbReference>
<dbReference type="AlphaFoldDB" id="A0A1W0WFR9"/>
<reference evidence="6" key="1">
    <citation type="submission" date="2017-01" db="EMBL/GenBank/DDBJ databases">
        <title>Comparative genomics of anhydrobiosis in the tardigrade Hypsibius dujardini.</title>
        <authorList>
            <person name="Yoshida Y."/>
            <person name="Koutsovoulos G."/>
            <person name="Laetsch D."/>
            <person name="Stevens L."/>
            <person name="Kumar S."/>
            <person name="Horikawa D."/>
            <person name="Ishino K."/>
            <person name="Komine S."/>
            <person name="Tomita M."/>
            <person name="Blaxter M."/>
            <person name="Arakawa K."/>
        </authorList>
    </citation>
    <scope>NUCLEOTIDE SEQUENCE [LARGE SCALE GENOMIC DNA]</scope>
    <source>
        <strain evidence="6">Z151</strain>
    </source>
</reference>
<name>A0A1W0WFR9_HYPEX</name>
<dbReference type="SUPFAM" id="SSF53067">
    <property type="entry name" value="Actin-like ATPase domain"/>
    <property type="match status" value="1"/>
</dbReference>
<evidence type="ECO:0000256" key="4">
    <source>
        <dbReference type="RuleBase" id="RU003322"/>
    </source>
</evidence>
<evidence type="ECO:0000256" key="3">
    <source>
        <dbReference type="ARBA" id="ARBA00022840"/>
    </source>
</evidence>
<evidence type="ECO:0000256" key="2">
    <source>
        <dbReference type="ARBA" id="ARBA00022741"/>
    </source>
</evidence>
<dbReference type="InterPro" id="IPR043129">
    <property type="entry name" value="ATPase_NBD"/>
</dbReference>
<keyword evidence="2 4" id="KW-0547">Nucleotide-binding</keyword>
<accession>A0A1W0WFR9</accession>
<sequence>MANQPLHVGISIGNVESSLFIYDPNVIDKKNEIVCALTIPSLVRFTKDNQCLPLNHHPKQPSFPLTSPDFDGVCVFEAKSLIGKKIGEPETSTSKKRWKYDLVSEPSGELRIKISQYPSEVLTTTPYNVYTFIFIELIRNASKKLKSLNIHEEIRDVVLTVPLSFDDAAIAAVTESAQAAGIAVLDVIPEPLAYLFGSRYIPVVLLRYTFVVVDYAGRGLRVSVIQYRGLLNDILAHADIPCELATKQHWDLVQVFSATNGHDQQYHSEKSLENGYKAWFRGGNAASLLKSLQNGTFVPTMNEIFLLYLKVLNQKCQGCRKIQTTIFQTMGAVIDEVIFSAKIDANEKLILMLHGGITQLGFDSDELKSLNFKSANTESSVSVPNKVSVTKPEIARKPTAQTAPAKDIATDHEALVEFLLLRGSYNLWLEILGHQNSTSDQIWATLMNPRTNALLRATPFKHIDTLCSAASAKRPVDIVDFLVHLIDIPFMEADKRIIKDRLLAALFKVKSPGRKNEVLPVLRKIMATCKDYNYADVISYLFQHELVEEASDLVNKLCEEEGSTMESIFGILFPKNQDDSKSSDSKTQLQRMIGDGFMRVAKHTEAMRAYTDAACAVQYKVLLETIRAKDFNDWEAAEAYLRMVKRTVDVEKVSAALTRVLIKMGREEEVDKRN</sequence>
<protein>
    <submittedName>
        <fullName evidence="5">Uncharacterized protein</fullName>
    </submittedName>
</protein>
<dbReference type="GO" id="GO:0140662">
    <property type="term" value="F:ATP-dependent protein folding chaperone"/>
    <property type="evidence" value="ECO:0007669"/>
    <property type="project" value="InterPro"/>
</dbReference>
<evidence type="ECO:0000313" key="6">
    <source>
        <dbReference type="Proteomes" id="UP000192578"/>
    </source>
</evidence>
<proteinExistence type="inferred from homology"/>
<comment type="caution">
    <text evidence="5">The sequence shown here is derived from an EMBL/GenBank/DDBJ whole genome shotgun (WGS) entry which is preliminary data.</text>
</comment>
<evidence type="ECO:0000256" key="1">
    <source>
        <dbReference type="ARBA" id="ARBA00007381"/>
    </source>
</evidence>
<keyword evidence="3 4" id="KW-0067">ATP-binding</keyword>
<gene>
    <name evidence="5" type="ORF">BV898_11721</name>
</gene>
<dbReference type="Pfam" id="PF00012">
    <property type="entry name" value="HSP70"/>
    <property type="match status" value="1"/>
</dbReference>
<evidence type="ECO:0000313" key="5">
    <source>
        <dbReference type="EMBL" id="OQV14056.1"/>
    </source>
</evidence>
<keyword evidence="6" id="KW-1185">Reference proteome</keyword>
<dbReference type="PANTHER" id="PTHR19375">
    <property type="entry name" value="HEAT SHOCK PROTEIN 70KDA"/>
    <property type="match status" value="1"/>
</dbReference>
<comment type="similarity">
    <text evidence="1 4">Belongs to the heat shock protein 70 family.</text>
</comment>
<dbReference type="GO" id="GO:0005524">
    <property type="term" value="F:ATP binding"/>
    <property type="evidence" value="ECO:0007669"/>
    <property type="project" value="UniProtKB-KW"/>
</dbReference>
<dbReference type="InterPro" id="IPR013126">
    <property type="entry name" value="Hsp_70_fam"/>
</dbReference>
<organism evidence="5 6">
    <name type="scientific">Hypsibius exemplaris</name>
    <name type="common">Freshwater tardigrade</name>
    <dbReference type="NCBI Taxonomy" id="2072580"/>
    <lineage>
        <taxon>Eukaryota</taxon>
        <taxon>Metazoa</taxon>
        <taxon>Ecdysozoa</taxon>
        <taxon>Tardigrada</taxon>
        <taxon>Eutardigrada</taxon>
        <taxon>Parachela</taxon>
        <taxon>Hypsibioidea</taxon>
        <taxon>Hypsibiidae</taxon>
        <taxon>Hypsibius</taxon>
    </lineage>
</organism>